<gene>
    <name evidence="2" type="ordered locus">Snas_4980</name>
</gene>
<evidence type="ECO:0000313" key="3">
    <source>
        <dbReference type="Proteomes" id="UP000000844"/>
    </source>
</evidence>
<accession>D3Q9S2</accession>
<dbReference type="Gene3D" id="3.40.50.720">
    <property type="entry name" value="NAD(P)-binding Rossmann-like Domain"/>
    <property type="match status" value="1"/>
</dbReference>
<dbReference type="PRINTS" id="PR00081">
    <property type="entry name" value="GDHRDH"/>
</dbReference>
<keyword evidence="3" id="KW-1185">Reference proteome</keyword>
<dbReference type="AlphaFoldDB" id="D3Q9S2"/>
<evidence type="ECO:0000313" key="2">
    <source>
        <dbReference type="EMBL" id="ADD44618.1"/>
    </source>
</evidence>
<dbReference type="SUPFAM" id="SSF51735">
    <property type="entry name" value="NAD(P)-binding Rossmann-fold domains"/>
    <property type="match status" value="1"/>
</dbReference>
<dbReference type="Pfam" id="PF13561">
    <property type="entry name" value="adh_short_C2"/>
    <property type="match status" value="1"/>
</dbReference>
<evidence type="ECO:0000256" key="1">
    <source>
        <dbReference type="ARBA" id="ARBA00006484"/>
    </source>
</evidence>
<dbReference type="CDD" id="cd05233">
    <property type="entry name" value="SDR_c"/>
    <property type="match status" value="1"/>
</dbReference>
<sequence>MSRIVIVTGGGTGIGRAVAARFAEAGDSVVITGRRQAVLDKTVADLGGDIRAITCDHTDPEQLAALAAALPERVDVLVNNAGGNTDIGTETPSGLAGLGRAWLANLDTNLISAALTTEAIGERLGSGGSVIHIGSIAADKGNGFYGAAKAGLASWNIGLARELGTRDITSNVISPGYISETEFFGDVMTEQRRAALIEATFVKRVGIPADIAGAAWFLASPDARYVTGQTLNVNGGAWSSR</sequence>
<dbReference type="PANTHER" id="PTHR42760:SF40">
    <property type="entry name" value="3-OXOACYL-[ACYL-CARRIER-PROTEIN] REDUCTASE, CHLOROPLASTIC"/>
    <property type="match status" value="1"/>
</dbReference>
<organism evidence="2 3">
    <name type="scientific">Stackebrandtia nassauensis (strain DSM 44728 / CIP 108903 / NRRL B-16338 / NBRC 102104 / LLR-40K-21)</name>
    <dbReference type="NCBI Taxonomy" id="446470"/>
    <lineage>
        <taxon>Bacteria</taxon>
        <taxon>Bacillati</taxon>
        <taxon>Actinomycetota</taxon>
        <taxon>Actinomycetes</taxon>
        <taxon>Glycomycetales</taxon>
        <taxon>Glycomycetaceae</taxon>
        <taxon>Stackebrandtia</taxon>
    </lineage>
</organism>
<reference evidence="2 3" key="1">
    <citation type="journal article" date="2009" name="Stand. Genomic Sci.">
        <title>Complete genome sequence of Stackebrandtia nassauensis type strain (LLR-40K-21).</title>
        <authorList>
            <person name="Munk C."/>
            <person name="Lapidus A."/>
            <person name="Copeland A."/>
            <person name="Jando M."/>
            <person name="Mayilraj S."/>
            <person name="Glavina Del Rio T."/>
            <person name="Nolan M."/>
            <person name="Chen F."/>
            <person name="Lucas S."/>
            <person name="Tice H."/>
            <person name="Cheng J.F."/>
            <person name="Han C."/>
            <person name="Detter J.C."/>
            <person name="Bruce D."/>
            <person name="Goodwin L."/>
            <person name="Chain P."/>
            <person name="Pitluck S."/>
            <person name="Goker M."/>
            <person name="Ovchinikova G."/>
            <person name="Pati A."/>
            <person name="Ivanova N."/>
            <person name="Mavromatis K."/>
            <person name="Chen A."/>
            <person name="Palaniappan K."/>
            <person name="Land M."/>
            <person name="Hauser L."/>
            <person name="Chang Y.J."/>
            <person name="Jeffries C.D."/>
            <person name="Bristow J."/>
            <person name="Eisen J.A."/>
            <person name="Markowitz V."/>
            <person name="Hugenholtz P."/>
            <person name="Kyrpides N.C."/>
            <person name="Klenk H.P."/>
        </authorList>
    </citation>
    <scope>NUCLEOTIDE SEQUENCE [LARGE SCALE GENOMIC DNA]</scope>
    <source>
        <strain evidence="3">DSM 44728 / CIP 108903 / NRRL B-16338 / NBRC 102104 / LLR-40K-21</strain>
    </source>
</reference>
<dbReference type="OrthoDB" id="3210335at2"/>
<dbReference type="PRINTS" id="PR00080">
    <property type="entry name" value="SDRFAMILY"/>
</dbReference>
<dbReference type="InterPro" id="IPR002347">
    <property type="entry name" value="SDR_fam"/>
</dbReference>
<dbReference type="eggNOG" id="COG1028">
    <property type="taxonomic scope" value="Bacteria"/>
</dbReference>
<comment type="similarity">
    <text evidence="1">Belongs to the short-chain dehydrogenases/reductases (SDR) family.</text>
</comment>
<dbReference type="InterPro" id="IPR036291">
    <property type="entry name" value="NAD(P)-bd_dom_sf"/>
</dbReference>
<dbReference type="GO" id="GO:0030497">
    <property type="term" value="P:fatty acid elongation"/>
    <property type="evidence" value="ECO:0007669"/>
    <property type="project" value="TreeGrafter"/>
</dbReference>
<proteinExistence type="inferred from homology"/>
<dbReference type="Proteomes" id="UP000000844">
    <property type="component" value="Chromosome"/>
</dbReference>
<dbReference type="HOGENOM" id="CLU_010194_1_2_11"/>
<dbReference type="STRING" id="446470.Snas_4980"/>
<dbReference type="GO" id="GO:0016616">
    <property type="term" value="F:oxidoreductase activity, acting on the CH-OH group of donors, NAD or NADP as acceptor"/>
    <property type="evidence" value="ECO:0007669"/>
    <property type="project" value="TreeGrafter"/>
</dbReference>
<name>D3Q9S2_STANL</name>
<dbReference type="RefSeq" id="WP_013020189.1">
    <property type="nucleotide sequence ID" value="NC_013947.1"/>
</dbReference>
<dbReference type="PANTHER" id="PTHR42760">
    <property type="entry name" value="SHORT-CHAIN DEHYDROGENASES/REDUCTASES FAMILY MEMBER"/>
    <property type="match status" value="1"/>
</dbReference>
<protein>
    <submittedName>
        <fullName evidence="2">Short-chain dehydrogenase/reductase SDR</fullName>
    </submittedName>
</protein>
<dbReference type="KEGG" id="sna:Snas_4980"/>
<dbReference type="EMBL" id="CP001778">
    <property type="protein sequence ID" value="ADD44618.1"/>
    <property type="molecule type" value="Genomic_DNA"/>
</dbReference>